<reference evidence="2 3" key="1">
    <citation type="submission" date="2019-06" db="EMBL/GenBank/DDBJ databases">
        <title>Draft genomes of female and male turbot (Scophthalmus maximus).</title>
        <authorList>
            <person name="Xu H."/>
            <person name="Xu X.-W."/>
            <person name="Shao C."/>
            <person name="Chen S."/>
        </authorList>
    </citation>
    <scope>NUCLEOTIDE SEQUENCE [LARGE SCALE GENOMIC DNA]</scope>
    <source>
        <strain evidence="2">Ysfricsl-2016a</strain>
        <tissue evidence="2">Blood</tissue>
    </source>
</reference>
<dbReference type="EMBL" id="VEVO01000001">
    <property type="protein sequence ID" value="KAF0047261.1"/>
    <property type="molecule type" value="Genomic_DNA"/>
</dbReference>
<name>A0A6A4TXP6_SCOMX</name>
<proteinExistence type="predicted"/>
<keyword evidence="1" id="KW-0472">Membrane</keyword>
<keyword evidence="1" id="KW-1133">Transmembrane helix</keyword>
<evidence type="ECO:0000313" key="3">
    <source>
        <dbReference type="Proteomes" id="UP000438429"/>
    </source>
</evidence>
<comment type="caution">
    <text evidence="2">The sequence shown here is derived from an EMBL/GenBank/DDBJ whole genome shotgun (WGS) entry which is preliminary data.</text>
</comment>
<evidence type="ECO:0000256" key="1">
    <source>
        <dbReference type="SAM" id="Phobius"/>
    </source>
</evidence>
<keyword evidence="1" id="KW-0812">Transmembrane</keyword>
<sequence length="118" mass="12882">MKSGDRREQSHAAPPLAGHGTALTMFLSSAAAVVVVLGPTCWMSVCSVRQYRLFLFQDIPKSLCNGSGKVFNTSRSDLQYGCVERLQMLASDSQMPKHLAPKFDPAPQVTNRVYHAAV</sequence>
<protein>
    <submittedName>
        <fullName evidence="2">Uncharacterized protein</fullName>
    </submittedName>
</protein>
<dbReference type="Proteomes" id="UP000438429">
    <property type="component" value="Unassembled WGS sequence"/>
</dbReference>
<gene>
    <name evidence="2" type="ORF">F2P81_000894</name>
</gene>
<feature type="transmembrane region" description="Helical" evidence="1">
    <location>
        <begin position="21"/>
        <end position="45"/>
    </location>
</feature>
<organism evidence="2 3">
    <name type="scientific">Scophthalmus maximus</name>
    <name type="common">Turbot</name>
    <name type="synonym">Psetta maxima</name>
    <dbReference type="NCBI Taxonomy" id="52904"/>
    <lineage>
        <taxon>Eukaryota</taxon>
        <taxon>Metazoa</taxon>
        <taxon>Chordata</taxon>
        <taxon>Craniata</taxon>
        <taxon>Vertebrata</taxon>
        <taxon>Euteleostomi</taxon>
        <taxon>Actinopterygii</taxon>
        <taxon>Neopterygii</taxon>
        <taxon>Teleostei</taxon>
        <taxon>Neoteleostei</taxon>
        <taxon>Acanthomorphata</taxon>
        <taxon>Carangaria</taxon>
        <taxon>Pleuronectiformes</taxon>
        <taxon>Pleuronectoidei</taxon>
        <taxon>Scophthalmidae</taxon>
        <taxon>Scophthalmus</taxon>
    </lineage>
</organism>
<dbReference type="AlphaFoldDB" id="A0A6A4TXP6"/>
<accession>A0A6A4TXP6</accession>
<evidence type="ECO:0000313" key="2">
    <source>
        <dbReference type="EMBL" id="KAF0047261.1"/>
    </source>
</evidence>